<dbReference type="PANTHER" id="PTHR15140">
    <property type="entry name" value="TUBULIN-SPECIFIC CHAPERONE E"/>
    <property type="match status" value="1"/>
</dbReference>
<name>A0ABS8TNZ9_DATST</name>
<keyword evidence="2" id="KW-1185">Reference proteome</keyword>
<dbReference type="Gene3D" id="3.80.10.10">
    <property type="entry name" value="Ribonuclease Inhibitor"/>
    <property type="match status" value="1"/>
</dbReference>
<dbReference type="EMBL" id="JACEIK010001952">
    <property type="protein sequence ID" value="MCD7473292.1"/>
    <property type="molecule type" value="Genomic_DNA"/>
</dbReference>
<comment type="caution">
    <text evidence="1">The sequence shown here is derived from an EMBL/GenBank/DDBJ whole genome shotgun (WGS) entry which is preliminary data.</text>
</comment>
<sequence>MCVSGWNPWYCTGSDLRVFPNLKKLQIQGVLRDFCSCKDLYDLRYLDQLEELEFLLSYPFAFCSLERTTPSGPLRFQTKMRPCANPVPPLLLSPPDAFPQNLKNLTFSGHFFLPWKDFSIVGKLLKLESLKLSHIYFIDGEWEVAGEGFPCLKFLLLKYLNIRYWIASSDHFPCLERLHVESCSILDSIPPDFADITTLVLIDIRRCAQSVGNSAKQIQQDMEDNYASSIEDRTDQLVHSKKYGFRIHLDEFRWLVV</sequence>
<accession>A0ABS8TNZ9</accession>
<dbReference type="InterPro" id="IPR032675">
    <property type="entry name" value="LRR_dom_sf"/>
</dbReference>
<evidence type="ECO:0000313" key="1">
    <source>
        <dbReference type="EMBL" id="MCD7473292.1"/>
    </source>
</evidence>
<gene>
    <name evidence="1" type="ORF">HAX54_015073</name>
</gene>
<dbReference type="Proteomes" id="UP000823775">
    <property type="component" value="Unassembled WGS sequence"/>
</dbReference>
<dbReference type="PANTHER" id="PTHR15140:SF29">
    <property type="entry name" value="LATE BLIGHT RESISTANCE PROTEIN R1-A-LIKE"/>
    <property type="match status" value="1"/>
</dbReference>
<organism evidence="1 2">
    <name type="scientific">Datura stramonium</name>
    <name type="common">Jimsonweed</name>
    <name type="synonym">Common thornapple</name>
    <dbReference type="NCBI Taxonomy" id="4076"/>
    <lineage>
        <taxon>Eukaryota</taxon>
        <taxon>Viridiplantae</taxon>
        <taxon>Streptophyta</taxon>
        <taxon>Embryophyta</taxon>
        <taxon>Tracheophyta</taxon>
        <taxon>Spermatophyta</taxon>
        <taxon>Magnoliopsida</taxon>
        <taxon>eudicotyledons</taxon>
        <taxon>Gunneridae</taxon>
        <taxon>Pentapetalae</taxon>
        <taxon>asterids</taxon>
        <taxon>lamiids</taxon>
        <taxon>Solanales</taxon>
        <taxon>Solanaceae</taxon>
        <taxon>Solanoideae</taxon>
        <taxon>Datureae</taxon>
        <taxon>Datura</taxon>
    </lineage>
</organism>
<protein>
    <submittedName>
        <fullName evidence="1">Uncharacterized protein</fullName>
    </submittedName>
</protein>
<dbReference type="SUPFAM" id="SSF52047">
    <property type="entry name" value="RNI-like"/>
    <property type="match status" value="1"/>
</dbReference>
<evidence type="ECO:0000313" key="2">
    <source>
        <dbReference type="Proteomes" id="UP000823775"/>
    </source>
</evidence>
<proteinExistence type="predicted"/>
<reference evidence="1 2" key="1">
    <citation type="journal article" date="2021" name="BMC Genomics">
        <title>Datura genome reveals duplications of psychoactive alkaloid biosynthetic genes and high mutation rate following tissue culture.</title>
        <authorList>
            <person name="Rajewski A."/>
            <person name="Carter-House D."/>
            <person name="Stajich J."/>
            <person name="Litt A."/>
        </authorList>
    </citation>
    <scope>NUCLEOTIDE SEQUENCE [LARGE SCALE GENOMIC DNA]</scope>
    <source>
        <strain evidence="1">AR-01</strain>
    </source>
</reference>